<dbReference type="OrthoDB" id="5972344at2759"/>
<comment type="subcellular location">
    <subcellularLocation>
        <location evidence="1">Membrane</location>
        <topology evidence="1">Multi-pass membrane protein</topology>
    </subcellularLocation>
</comment>
<dbReference type="Proteomes" id="UP001163046">
    <property type="component" value="Unassembled WGS sequence"/>
</dbReference>
<dbReference type="InterPro" id="IPR045263">
    <property type="entry name" value="GLUT"/>
</dbReference>
<organism evidence="8 9">
    <name type="scientific">Desmophyllum pertusum</name>
    <dbReference type="NCBI Taxonomy" id="174260"/>
    <lineage>
        <taxon>Eukaryota</taxon>
        <taxon>Metazoa</taxon>
        <taxon>Cnidaria</taxon>
        <taxon>Anthozoa</taxon>
        <taxon>Hexacorallia</taxon>
        <taxon>Scleractinia</taxon>
        <taxon>Caryophylliina</taxon>
        <taxon>Caryophylliidae</taxon>
        <taxon>Desmophyllum</taxon>
    </lineage>
</organism>
<dbReference type="PRINTS" id="PR00171">
    <property type="entry name" value="SUGRTRNSPORT"/>
</dbReference>
<evidence type="ECO:0000256" key="4">
    <source>
        <dbReference type="ARBA" id="ARBA00022989"/>
    </source>
</evidence>
<feature type="transmembrane region" description="Helical" evidence="6">
    <location>
        <begin position="101"/>
        <end position="122"/>
    </location>
</feature>
<dbReference type="PROSITE" id="PS50850">
    <property type="entry name" value="MFS"/>
    <property type="match status" value="1"/>
</dbReference>
<reference evidence="8" key="1">
    <citation type="submission" date="2023-01" db="EMBL/GenBank/DDBJ databases">
        <title>Genome assembly of the deep-sea coral Lophelia pertusa.</title>
        <authorList>
            <person name="Herrera S."/>
            <person name="Cordes E."/>
        </authorList>
    </citation>
    <scope>NUCLEOTIDE SEQUENCE</scope>
    <source>
        <strain evidence="8">USNM1676648</strain>
        <tissue evidence="8">Polyp</tissue>
    </source>
</reference>
<dbReference type="PANTHER" id="PTHR23503">
    <property type="entry name" value="SOLUTE CARRIER FAMILY 2"/>
    <property type="match status" value="1"/>
</dbReference>
<protein>
    <submittedName>
        <fullName evidence="8">Solute carrier 2, facilitated glucose transporter member 4</fullName>
    </submittedName>
</protein>
<comment type="caution">
    <text evidence="8">The sequence shown here is derived from an EMBL/GenBank/DDBJ whole genome shotgun (WGS) entry which is preliminary data.</text>
</comment>
<dbReference type="SUPFAM" id="SSF103473">
    <property type="entry name" value="MFS general substrate transporter"/>
    <property type="match status" value="1"/>
</dbReference>
<keyword evidence="9" id="KW-1185">Reference proteome</keyword>
<feature type="transmembrane region" description="Helical" evidence="6">
    <location>
        <begin position="166"/>
        <end position="187"/>
    </location>
</feature>
<name>A0A9X0A780_9CNID</name>
<evidence type="ECO:0000256" key="5">
    <source>
        <dbReference type="ARBA" id="ARBA00023136"/>
    </source>
</evidence>
<dbReference type="InterPro" id="IPR020846">
    <property type="entry name" value="MFS_dom"/>
</dbReference>
<dbReference type="EMBL" id="MU825396">
    <property type="protein sequence ID" value="KAJ7394637.1"/>
    <property type="molecule type" value="Genomic_DNA"/>
</dbReference>
<evidence type="ECO:0000256" key="2">
    <source>
        <dbReference type="ARBA" id="ARBA00022448"/>
    </source>
</evidence>
<dbReference type="Gene3D" id="1.20.1250.20">
    <property type="entry name" value="MFS general substrate transporter like domains"/>
    <property type="match status" value="1"/>
</dbReference>
<dbReference type="InterPro" id="IPR005828">
    <property type="entry name" value="MFS_sugar_transport-like"/>
</dbReference>
<evidence type="ECO:0000256" key="1">
    <source>
        <dbReference type="ARBA" id="ARBA00004141"/>
    </source>
</evidence>
<sequence>MVDIEEMRIEQERQLREERISVVRLFQIQALRIPLLISVVLQLGQQFSGINAVFYYSTSILEKAGVKESRVASCAVGVVSVIMSGVTVVGKNSGIFGRRSLLLVGFGGMFVFYGLMTITFRYEDLSGMNYISVVAMLLLVVFFQVGPGAIPWFITAELFSQGPRAAAVSIAGVANWLSNFVVGLMFPSMQDALYPYTFLVFMALLAIFFAFTLYLVPETKGKTINDITRSFRKEEDDSFSDDPTKENIQWINRTQYQFS</sequence>
<dbReference type="PANTHER" id="PTHR23503:SF8">
    <property type="entry name" value="FACILITATED GLUCOSE TRANSPORTER PROTEIN 1"/>
    <property type="match status" value="1"/>
</dbReference>
<feature type="transmembrane region" description="Helical" evidence="6">
    <location>
        <begin position="193"/>
        <end position="216"/>
    </location>
</feature>
<keyword evidence="2" id="KW-0813">Transport</keyword>
<dbReference type="Pfam" id="PF00083">
    <property type="entry name" value="Sugar_tr"/>
    <property type="match status" value="1"/>
</dbReference>
<dbReference type="GO" id="GO:0015149">
    <property type="term" value="F:hexose transmembrane transporter activity"/>
    <property type="evidence" value="ECO:0007669"/>
    <property type="project" value="TreeGrafter"/>
</dbReference>
<evidence type="ECO:0000313" key="8">
    <source>
        <dbReference type="EMBL" id="KAJ7394637.1"/>
    </source>
</evidence>
<feature type="transmembrane region" description="Helical" evidence="6">
    <location>
        <begin position="69"/>
        <end position="89"/>
    </location>
</feature>
<dbReference type="AlphaFoldDB" id="A0A9X0A780"/>
<feature type="transmembrane region" description="Helical" evidence="6">
    <location>
        <begin position="33"/>
        <end position="57"/>
    </location>
</feature>
<evidence type="ECO:0000313" key="9">
    <source>
        <dbReference type="Proteomes" id="UP001163046"/>
    </source>
</evidence>
<evidence type="ECO:0000256" key="6">
    <source>
        <dbReference type="SAM" id="Phobius"/>
    </source>
</evidence>
<evidence type="ECO:0000256" key="3">
    <source>
        <dbReference type="ARBA" id="ARBA00022692"/>
    </source>
</evidence>
<dbReference type="InterPro" id="IPR036259">
    <property type="entry name" value="MFS_trans_sf"/>
</dbReference>
<proteinExistence type="predicted"/>
<keyword evidence="4 6" id="KW-1133">Transmembrane helix</keyword>
<feature type="transmembrane region" description="Helical" evidence="6">
    <location>
        <begin position="128"/>
        <end position="154"/>
    </location>
</feature>
<gene>
    <name evidence="8" type="primary">SLC2A4_1</name>
    <name evidence="8" type="ORF">OS493_000457</name>
</gene>
<dbReference type="GO" id="GO:0016020">
    <property type="term" value="C:membrane"/>
    <property type="evidence" value="ECO:0007669"/>
    <property type="project" value="UniProtKB-SubCell"/>
</dbReference>
<accession>A0A9X0A780</accession>
<dbReference type="InterPro" id="IPR003663">
    <property type="entry name" value="Sugar/inositol_transpt"/>
</dbReference>
<feature type="domain" description="Major facilitator superfamily (MFS) profile" evidence="7">
    <location>
        <begin position="1"/>
        <end position="220"/>
    </location>
</feature>
<keyword evidence="3 6" id="KW-0812">Transmembrane</keyword>
<keyword evidence="5 6" id="KW-0472">Membrane</keyword>
<evidence type="ECO:0000259" key="7">
    <source>
        <dbReference type="PROSITE" id="PS50850"/>
    </source>
</evidence>
<keyword evidence="8" id="KW-0762">Sugar transport</keyword>